<feature type="region of interest" description="Disordered" evidence="4">
    <location>
        <begin position="52"/>
        <end position="81"/>
    </location>
</feature>
<name>A0A1J3GJW3_NOCCA</name>
<keyword evidence="3" id="KW-0341">Growth regulation</keyword>
<dbReference type="Pfam" id="PF02519">
    <property type="entry name" value="Auxin_inducible"/>
    <property type="match status" value="1"/>
</dbReference>
<evidence type="ECO:0000256" key="3">
    <source>
        <dbReference type="ARBA" id="ARBA00022604"/>
    </source>
</evidence>
<evidence type="ECO:0000256" key="4">
    <source>
        <dbReference type="SAM" id="MobiDB-lite"/>
    </source>
</evidence>
<gene>
    <name evidence="5" type="ORF">LE_TR21764_c0_g1_i1_g.69766</name>
</gene>
<evidence type="ECO:0000313" key="5">
    <source>
        <dbReference type="EMBL" id="JAU56482.1"/>
    </source>
</evidence>
<evidence type="ECO:0000256" key="2">
    <source>
        <dbReference type="ARBA" id="ARBA00022473"/>
    </source>
</evidence>
<dbReference type="EMBL" id="GEVL01020859">
    <property type="protein sequence ID" value="JAU56482.1"/>
    <property type="molecule type" value="Transcribed_RNA"/>
</dbReference>
<dbReference type="PANTHER" id="PTHR31374">
    <property type="entry name" value="AUXIN-INDUCED PROTEIN-LIKE-RELATED"/>
    <property type="match status" value="1"/>
</dbReference>
<dbReference type="InterPro" id="IPR003676">
    <property type="entry name" value="SAUR_fam"/>
</dbReference>
<proteinExistence type="inferred from homology"/>
<sequence>MCPSLHNTHRDTNTKNRAISSFSVSAMEAKKSNKIREIVKLQQILKKWRKVAHASKQANNNDNKIDSEEDSNNINRNGSGSGSKGIKFLKRTLSFTDVTAVPKGFLAVSVGKEEKRYKIPTDYLSHQAFHVLLREAEEEFGFQQAGVLKIPCEVAVFESILKIMEDNKSDAYLTTQECRFNATAEEVISYRHPSDCPRTPSHQPHSPMCR</sequence>
<comment type="similarity">
    <text evidence="1">Belongs to the ARG7 family.</text>
</comment>
<organism evidence="5">
    <name type="scientific">Noccaea caerulescens</name>
    <name type="common">Alpine penny-cress</name>
    <name type="synonym">Thlaspi caerulescens</name>
    <dbReference type="NCBI Taxonomy" id="107243"/>
    <lineage>
        <taxon>Eukaryota</taxon>
        <taxon>Viridiplantae</taxon>
        <taxon>Streptophyta</taxon>
        <taxon>Embryophyta</taxon>
        <taxon>Tracheophyta</taxon>
        <taxon>Spermatophyta</taxon>
        <taxon>Magnoliopsida</taxon>
        <taxon>eudicotyledons</taxon>
        <taxon>Gunneridae</taxon>
        <taxon>Pentapetalae</taxon>
        <taxon>rosids</taxon>
        <taxon>malvids</taxon>
        <taxon>Brassicales</taxon>
        <taxon>Brassicaceae</taxon>
        <taxon>Coluteocarpeae</taxon>
        <taxon>Noccaea</taxon>
    </lineage>
</organism>
<evidence type="ECO:0000256" key="1">
    <source>
        <dbReference type="ARBA" id="ARBA00006974"/>
    </source>
</evidence>
<dbReference type="GO" id="GO:0009733">
    <property type="term" value="P:response to auxin"/>
    <property type="evidence" value="ECO:0007669"/>
    <property type="project" value="InterPro"/>
</dbReference>
<dbReference type="AlphaFoldDB" id="A0A1J3GJW3"/>
<keyword evidence="2" id="KW-0217">Developmental protein</keyword>
<dbReference type="PANTHER" id="PTHR31374:SF163">
    <property type="entry name" value="AUXIN INDUCED LIKE-PROTEIN"/>
    <property type="match status" value="1"/>
</dbReference>
<accession>A0A1J3GJW3</accession>
<protein>
    <submittedName>
        <fullName evidence="5">Auxin-induced protein 15A</fullName>
    </submittedName>
</protein>
<reference evidence="5" key="1">
    <citation type="submission" date="2016-07" db="EMBL/GenBank/DDBJ databases">
        <title>De novo transcriptome assembly of four accessions of the metal hyperaccumulator plant Noccaea caerulescens.</title>
        <authorList>
            <person name="Blande D."/>
            <person name="Halimaa P."/>
            <person name="Tervahauta A.I."/>
            <person name="Aarts M.G."/>
            <person name="Karenlampi S.O."/>
        </authorList>
    </citation>
    <scope>NUCLEOTIDE SEQUENCE</scope>
</reference>